<protein>
    <recommendedName>
        <fullName evidence="4">DUF2834 domain-containing protein</fullName>
    </recommendedName>
</protein>
<dbReference type="Proteomes" id="UP000183994">
    <property type="component" value="Unassembled WGS sequence"/>
</dbReference>
<sequence length="113" mass="12846">MTVFRILLGIFTIAILLFTGLVIQNHGWNLFPVFFGDIAAMTWAGQFNFDFMCFLTLSGLWLAWRHRFSMVGIILGIMGFFGGIMFLAPYLLIMSFKSNGDMNELLLGDYRGD</sequence>
<dbReference type="STRING" id="1121393.SAMN02745216_01932"/>
<evidence type="ECO:0000313" key="3">
    <source>
        <dbReference type="Proteomes" id="UP000183994"/>
    </source>
</evidence>
<evidence type="ECO:0008006" key="4">
    <source>
        <dbReference type="Google" id="ProtNLM"/>
    </source>
</evidence>
<reference evidence="3" key="1">
    <citation type="submission" date="2016-11" db="EMBL/GenBank/DDBJ databases">
        <authorList>
            <person name="Varghese N."/>
            <person name="Submissions S."/>
        </authorList>
    </citation>
    <scope>NUCLEOTIDE SEQUENCE [LARGE SCALE GENOMIC DNA]</scope>
    <source>
        <strain evidence="3">DSM 16219</strain>
    </source>
</reference>
<name>A0A1M6KLH3_9BACT</name>
<evidence type="ECO:0000256" key="1">
    <source>
        <dbReference type="SAM" id="Phobius"/>
    </source>
</evidence>
<dbReference type="EMBL" id="FQZU01000009">
    <property type="protein sequence ID" value="SHJ59818.1"/>
    <property type="molecule type" value="Genomic_DNA"/>
</dbReference>
<dbReference type="AlphaFoldDB" id="A0A1M6KLH3"/>
<dbReference type="RefSeq" id="WP_073475281.1">
    <property type="nucleotide sequence ID" value="NZ_FQZU01000009.1"/>
</dbReference>
<organism evidence="2 3">
    <name type="scientific">Desulfatibacillum alkenivorans DSM 16219</name>
    <dbReference type="NCBI Taxonomy" id="1121393"/>
    <lineage>
        <taxon>Bacteria</taxon>
        <taxon>Pseudomonadati</taxon>
        <taxon>Thermodesulfobacteriota</taxon>
        <taxon>Desulfobacteria</taxon>
        <taxon>Desulfobacterales</taxon>
        <taxon>Desulfatibacillaceae</taxon>
        <taxon>Desulfatibacillum</taxon>
    </lineage>
</organism>
<proteinExistence type="predicted"/>
<keyword evidence="3" id="KW-1185">Reference proteome</keyword>
<evidence type="ECO:0000313" key="2">
    <source>
        <dbReference type="EMBL" id="SHJ59818.1"/>
    </source>
</evidence>
<keyword evidence="1" id="KW-0812">Transmembrane</keyword>
<feature type="transmembrane region" description="Helical" evidence="1">
    <location>
        <begin position="7"/>
        <end position="23"/>
    </location>
</feature>
<keyword evidence="1" id="KW-1133">Transmembrane helix</keyword>
<dbReference type="OrthoDB" id="279522at2"/>
<keyword evidence="1" id="KW-0472">Membrane</keyword>
<accession>A0A1M6KLH3</accession>
<feature type="transmembrane region" description="Helical" evidence="1">
    <location>
        <begin position="43"/>
        <end position="64"/>
    </location>
</feature>
<gene>
    <name evidence="2" type="ORF">SAMN02745216_01932</name>
</gene>
<feature type="transmembrane region" description="Helical" evidence="1">
    <location>
        <begin position="71"/>
        <end position="93"/>
    </location>
</feature>